<evidence type="ECO:0000256" key="2">
    <source>
        <dbReference type="ARBA" id="ARBA00022527"/>
    </source>
</evidence>
<evidence type="ECO:0000256" key="1">
    <source>
        <dbReference type="ARBA" id="ARBA00012513"/>
    </source>
</evidence>
<evidence type="ECO:0000256" key="5">
    <source>
        <dbReference type="ARBA" id="ARBA00022777"/>
    </source>
</evidence>
<dbReference type="InterPro" id="IPR011009">
    <property type="entry name" value="Kinase-like_dom_sf"/>
</dbReference>
<comment type="catalytic activity">
    <reaction evidence="8">
        <text>L-seryl-[protein] + ATP = O-phospho-L-seryl-[protein] + ADP + H(+)</text>
        <dbReference type="Rhea" id="RHEA:17989"/>
        <dbReference type="Rhea" id="RHEA-COMP:9863"/>
        <dbReference type="Rhea" id="RHEA-COMP:11604"/>
        <dbReference type="ChEBI" id="CHEBI:15378"/>
        <dbReference type="ChEBI" id="CHEBI:29999"/>
        <dbReference type="ChEBI" id="CHEBI:30616"/>
        <dbReference type="ChEBI" id="CHEBI:83421"/>
        <dbReference type="ChEBI" id="CHEBI:456216"/>
        <dbReference type="EC" id="2.7.11.1"/>
    </reaction>
</comment>
<reference evidence="10" key="2">
    <citation type="submission" date="2022-03" db="EMBL/GenBank/DDBJ databases">
        <title>Draft title - Genomic analysis of global carrot germplasm unveils the trajectory of domestication and the origin of high carotenoid orange carrot.</title>
        <authorList>
            <person name="Iorizzo M."/>
            <person name="Ellison S."/>
            <person name="Senalik D."/>
            <person name="Macko-Podgorni A."/>
            <person name="Grzebelus D."/>
            <person name="Bostan H."/>
            <person name="Rolling W."/>
            <person name="Curaba J."/>
            <person name="Simon P."/>
        </authorList>
    </citation>
    <scope>NUCLEOTIDE SEQUENCE</scope>
    <source>
        <tissue evidence="10">Leaf</tissue>
    </source>
</reference>
<dbReference type="InterPro" id="IPR000719">
    <property type="entry name" value="Prot_kinase_dom"/>
</dbReference>
<dbReference type="PROSITE" id="PS50011">
    <property type="entry name" value="PROTEIN_KINASE_DOM"/>
    <property type="match status" value="1"/>
</dbReference>
<keyword evidence="5" id="KW-0418">Kinase</keyword>
<evidence type="ECO:0000256" key="6">
    <source>
        <dbReference type="ARBA" id="ARBA00022840"/>
    </source>
</evidence>
<dbReference type="GO" id="GO:0005886">
    <property type="term" value="C:plasma membrane"/>
    <property type="evidence" value="ECO:0007669"/>
    <property type="project" value="TreeGrafter"/>
</dbReference>
<dbReference type="PROSITE" id="PS00108">
    <property type="entry name" value="PROTEIN_KINASE_ST"/>
    <property type="match status" value="1"/>
</dbReference>
<dbReference type="GO" id="GO:0004674">
    <property type="term" value="F:protein serine/threonine kinase activity"/>
    <property type="evidence" value="ECO:0007669"/>
    <property type="project" value="UniProtKB-KW"/>
</dbReference>
<protein>
    <recommendedName>
        <fullName evidence="1">non-specific serine/threonine protein kinase</fullName>
        <ecNumber evidence="1">2.7.11.1</ecNumber>
    </recommendedName>
</protein>
<evidence type="ECO:0000256" key="3">
    <source>
        <dbReference type="ARBA" id="ARBA00022679"/>
    </source>
</evidence>
<dbReference type="Gene3D" id="3.30.200.20">
    <property type="entry name" value="Phosphorylase Kinase, domain 1"/>
    <property type="match status" value="2"/>
</dbReference>
<evidence type="ECO:0000256" key="7">
    <source>
        <dbReference type="ARBA" id="ARBA00047899"/>
    </source>
</evidence>
<evidence type="ECO:0000256" key="4">
    <source>
        <dbReference type="ARBA" id="ARBA00022741"/>
    </source>
</evidence>
<keyword evidence="4" id="KW-0547">Nucleotide-binding</keyword>
<organism evidence="10 11">
    <name type="scientific">Daucus carota subsp. sativus</name>
    <name type="common">Carrot</name>
    <dbReference type="NCBI Taxonomy" id="79200"/>
    <lineage>
        <taxon>Eukaryota</taxon>
        <taxon>Viridiplantae</taxon>
        <taxon>Streptophyta</taxon>
        <taxon>Embryophyta</taxon>
        <taxon>Tracheophyta</taxon>
        <taxon>Spermatophyta</taxon>
        <taxon>Magnoliopsida</taxon>
        <taxon>eudicotyledons</taxon>
        <taxon>Gunneridae</taxon>
        <taxon>Pentapetalae</taxon>
        <taxon>asterids</taxon>
        <taxon>campanulids</taxon>
        <taxon>Apiales</taxon>
        <taxon>Apiaceae</taxon>
        <taxon>Apioideae</taxon>
        <taxon>Scandiceae</taxon>
        <taxon>Daucinae</taxon>
        <taxon>Daucus</taxon>
        <taxon>Daucus sect. Daucus</taxon>
    </lineage>
</organism>
<gene>
    <name evidence="10" type="ORF">DCAR_0416020</name>
</gene>
<accession>A0AAF0WW91</accession>
<name>A0AAF0WW91_DAUCS</name>
<dbReference type="FunFam" id="3.30.200.20:FF:000951">
    <property type="entry name" value="Uncharacterized protein"/>
    <property type="match status" value="1"/>
</dbReference>
<keyword evidence="6" id="KW-0067">ATP-binding</keyword>
<keyword evidence="3" id="KW-0808">Transferase</keyword>
<comment type="catalytic activity">
    <reaction evidence="7">
        <text>L-threonyl-[protein] + ATP = O-phospho-L-threonyl-[protein] + ADP + H(+)</text>
        <dbReference type="Rhea" id="RHEA:46608"/>
        <dbReference type="Rhea" id="RHEA-COMP:11060"/>
        <dbReference type="Rhea" id="RHEA-COMP:11605"/>
        <dbReference type="ChEBI" id="CHEBI:15378"/>
        <dbReference type="ChEBI" id="CHEBI:30013"/>
        <dbReference type="ChEBI" id="CHEBI:30616"/>
        <dbReference type="ChEBI" id="CHEBI:61977"/>
        <dbReference type="ChEBI" id="CHEBI:456216"/>
        <dbReference type="EC" id="2.7.11.1"/>
    </reaction>
</comment>
<dbReference type="Proteomes" id="UP000077755">
    <property type="component" value="Chromosome 4"/>
</dbReference>
<dbReference type="EMBL" id="CP093346">
    <property type="protein sequence ID" value="WOG96684.1"/>
    <property type="molecule type" value="Genomic_DNA"/>
</dbReference>
<keyword evidence="11" id="KW-1185">Reference proteome</keyword>
<evidence type="ECO:0000313" key="11">
    <source>
        <dbReference type="Proteomes" id="UP000077755"/>
    </source>
</evidence>
<dbReference type="PANTHER" id="PTHR27002:SF559">
    <property type="entry name" value="CYSTEINE-RICH RLK (RECEPTOR-LIKE KINASE) PROTEIN"/>
    <property type="match status" value="1"/>
</dbReference>
<evidence type="ECO:0000256" key="8">
    <source>
        <dbReference type="ARBA" id="ARBA00048679"/>
    </source>
</evidence>
<dbReference type="Gene3D" id="1.10.510.10">
    <property type="entry name" value="Transferase(Phosphotransferase) domain 1"/>
    <property type="match status" value="1"/>
</dbReference>
<evidence type="ECO:0000313" key="10">
    <source>
        <dbReference type="EMBL" id="WOG96684.1"/>
    </source>
</evidence>
<feature type="domain" description="Protein kinase" evidence="9">
    <location>
        <begin position="60"/>
        <end position="344"/>
    </location>
</feature>
<reference evidence="10" key="1">
    <citation type="journal article" date="2016" name="Nat. Genet.">
        <title>A high-quality carrot genome assembly provides new insights into carotenoid accumulation and asterid genome evolution.</title>
        <authorList>
            <person name="Iorizzo M."/>
            <person name="Ellison S."/>
            <person name="Senalik D."/>
            <person name="Zeng P."/>
            <person name="Satapoomin P."/>
            <person name="Huang J."/>
            <person name="Bowman M."/>
            <person name="Iovene M."/>
            <person name="Sanseverino W."/>
            <person name="Cavagnaro P."/>
            <person name="Yildiz M."/>
            <person name="Macko-Podgorni A."/>
            <person name="Moranska E."/>
            <person name="Grzebelus E."/>
            <person name="Grzebelus D."/>
            <person name="Ashrafi H."/>
            <person name="Zheng Z."/>
            <person name="Cheng S."/>
            <person name="Spooner D."/>
            <person name="Van Deynze A."/>
            <person name="Simon P."/>
        </authorList>
    </citation>
    <scope>NUCLEOTIDE SEQUENCE</scope>
    <source>
        <tissue evidence="10">Leaf</tissue>
    </source>
</reference>
<dbReference type="SUPFAM" id="SSF56112">
    <property type="entry name" value="Protein kinase-like (PK-like)"/>
    <property type="match status" value="1"/>
</dbReference>
<keyword evidence="2" id="KW-0723">Serine/threonine-protein kinase</keyword>
<dbReference type="PANTHER" id="PTHR27002">
    <property type="entry name" value="RECEPTOR-LIKE SERINE/THREONINE-PROTEIN KINASE SD1-8"/>
    <property type="match status" value="1"/>
</dbReference>
<proteinExistence type="predicted"/>
<dbReference type="EC" id="2.7.11.1" evidence="1"/>
<sequence length="360" mass="41061">MLIVWPTTAVIAFLLGTMMLLRNRVNKLKVNQLLYRGKKSSSPNLQVFSFAVMKEATNNFPMNNRLGEGGYGPVYKGKLKNRQEIAVKRLSQTSKQGVEEFKNEVALTAKLQHVNLVRLLGFCTHVNLVRLLGFCTAKEEKMLIYEYMPNKSLDFCMFEPIARSMLQGENWVHIIEGVIQGLLCLQEYSRLTIIHQDMKASNILLDAEMRPKISYFGIARSFQKDENEGNTGKIVGTYGYVPPEYVKQGIYSRKYDVYSFGVILLQIISGKKCTHLYGATRSLNLLEYAYDNLWKAGKGTKFIDPSLDEPSLSCKLLRFMQVALLCVKEKWEERPIMLEISSMLTNETQVIPNPEVGKVR</sequence>
<dbReference type="Pfam" id="PF00069">
    <property type="entry name" value="Pkinase"/>
    <property type="match status" value="1"/>
</dbReference>
<dbReference type="AlphaFoldDB" id="A0AAF0WW91"/>
<dbReference type="FunFam" id="1.10.510.10:FF:001023">
    <property type="entry name" value="Os07g0541700 protein"/>
    <property type="match status" value="1"/>
</dbReference>
<dbReference type="SMART" id="SM00220">
    <property type="entry name" value="S_TKc"/>
    <property type="match status" value="1"/>
</dbReference>
<dbReference type="GO" id="GO:0005524">
    <property type="term" value="F:ATP binding"/>
    <property type="evidence" value="ECO:0007669"/>
    <property type="project" value="UniProtKB-KW"/>
</dbReference>
<dbReference type="InterPro" id="IPR008271">
    <property type="entry name" value="Ser/Thr_kinase_AS"/>
</dbReference>
<evidence type="ECO:0000259" key="9">
    <source>
        <dbReference type="PROSITE" id="PS50011"/>
    </source>
</evidence>